<sequence>MIPNREFIFKIGHFFFKKNEQKVKIIFWGLPALWAGRAVSGLAGLLGPAQNSLRSFCWVCGFAAPFSIPKPRPFGPVGTQKFNKKLGAKKE</sequence>
<proteinExistence type="predicted"/>
<name>J1I8F7_9BACT</name>
<protein>
    <submittedName>
        <fullName evidence="1">Uncharacterized protein</fullName>
    </submittedName>
</protein>
<dbReference type="EMBL" id="JH719942">
    <property type="protein sequence ID" value="EJF55115.1"/>
    <property type="molecule type" value="Genomic_DNA"/>
</dbReference>
<evidence type="ECO:0000313" key="1">
    <source>
        <dbReference type="EMBL" id="EJF55115.1"/>
    </source>
</evidence>
<dbReference type="AlphaFoldDB" id="J1I8F7"/>
<dbReference type="OrthoDB" id="1515611at2"/>
<reference evidence="2" key="1">
    <citation type="journal article" date="2012" name="Stand. Genomic Sci.">
        <title>Permanent draft genome sequence of the gliding predator Saprospira grandis strain Sa g1 (= HR1).</title>
        <authorList>
            <person name="Mavromatis K."/>
            <person name="Chertkov O."/>
            <person name="Lapidus A."/>
            <person name="Nolan M."/>
            <person name="Lucas S."/>
            <person name="Tice H."/>
            <person name="Del Rio T.G."/>
            <person name="Cheng J.F."/>
            <person name="Han C."/>
            <person name="Tapia R."/>
            <person name="Bruce D."/>
            <person name="Goodwin L.A."/>
            <person name="Pitluck S."/>
            <person name="Huntemann M."/>
            <person name="Liolios K."/>
            <person name="Pagani I."/>
            <person name="Ivanova N."/>
            <person name="Mikhailova N."/>
            <person name="Pati A."/>
            <person name="Chen A."/>
            <person name="Palaniappan K."/>
            <person name="Land M."/>
            <person name="Brambilla E.M."/>
            <person name="Rohde M."/>
            <person name="Spring S."/>
            <person name="Goker M."/>
            <person name="Detter J.C."/>
            <person name="Bristow J."/>
            <person name="Eisen J.A."/>
            <person name="Markowitz V."/>
            <person name="Hugenholtz P."/>
            <person name="Kyrpides N.C."/>
            <person name="Klenk H.P."/>
            <person name="Woyke T."/>
        </authorList>
    </citation>
    <scope>NUCLEOTIDE SEQUENCE [LARGE SCALE GENOMIC DNA]</scope>
    <source>
        <strain evidence="2">DSM 2844</strain>
    </source>
</reference>
<dbReference type="HOGENOM" id="CLU_2425225_0_0_10"/>
<accession>J1I8F7</accession>
<organism evidence="1 2">
    <name type="scientific">Saprospira grandis DSM 2844</name>
    <dbReference type="NCBI Taxonomy" id="694433"/>
    <lineage>
        <taxon>Bacteria</taxon>
        <taxon>Pseudomonadati</taxon>
        <taxon>Bacteroidota</taxon>
        <taxon>Saprospiria</taxon>
        <taxon>Saprospirales</taxon>
        <taxon>Saprospiraceae</taxon>
        <taxon>Saprospira</taxon>
    </lineage>
</organism>
<dbReference type="Proteomes" id="UP000005113">
    <property type="component" value="Unassembled WGS sequence"/>
</dbReference>
<evidence type="ECO:0000313" key="2">
    <source>
        <dbReference type="Proteomes" id="UP000005113"/>
    </source>
</evidence>
<dbReference type="RefSeq" id="WP_002661148.1">
    <property type="nucleotide sequence ID" value="NZ_JH719942.1"/>
</dbReference>
<gene>
    <name evidence="1" type="ORF">SapgrDRAFT_3479</name>
</gene>